<dbReference type="OrthoDB" id="9762556at2"/>
<comment type="caution">
    <text evidence="10">The sequence shown here is derived from an EMBL/GenBank/DDBJ whole genome shotgun (WGS) entry which is preliminary data.</text>
</comment>
<dbReference type="GO" id="GO:0003677">
    <property type="term" value="F:DNA binding"/>
    <property type="evidence" value="ECO:0007669"/>
    <property type="project" value="UniProtKB-KW"/>
</dbReference>
<dbReference type="SUPFAM" id="SSF52540">
    <property type="entry name" value="P-loop containing nucleoside triphosphate hydrolases"/>
    <property type="match status" value="1"/>
</dbReference>
<keyword evidence="2" id="KW-0067">ATP-binding</keyword>
<keyword evidence="8" id="KW-1133">Transmembrane helix</keyword>
<keyword evidence="7" id="KW-0175">Coiled coil</keyword>
<dbReference type="RefSeq" id="WP_005006586.1">
    <property type="nucleotide sequence ID" value="NZ_HG422173.1"/>
</dbReference>
<dbReference type="HOGENOM" id="CLU_324359_0_0_0"/>
<evidence type="ECO:0000256" key="5">
    <source>
        <dbReference type="ARBA" id="ARBA00023159"/>
    </source>
</evidence>
<dbReference type="Pfam" id="PF25601">
    <property type="entry name" value="AAA_lid_14"/>
    <property type="match status" value="1"/>
</dbReference>
<dbReference type="SMART" id="SM00382">
    <property type="entry name" value="AAA"/>
    <property type="match status" value="1"/>
</dbReference>
<evidence type="ECO:0000313" key="10">
    <source>
        <dbReference type="EMBL" id="CCQ89794.1"/>
    </source>
</evidence>
<dbReference type="FunFam" id="3.40.50.300:FF:000006">
    <property type="entry name" value="DNA-binding transcriptional regulator NtrC"/>
    <property type="match status" value="1"/>
</dbReference>
<dbReference type="InterPro" id="IPR027417">
    <property type="entry name" value="P-loop_NTPase"/>
</dbReference>
<evidence type="ECO:0000256" key="7">
    <source>
        <dbReference type="SAM" id="Coils"/>
    </source>
</evidence>
<dbReference type="Proteomes" id="UP000011704">
    <property type="component" value="Unassembled WGS sequence"/>
</dbReference>
<dbReference type="PANTHER" id="PTHR32071">
    <property type="entry name" value="TRANSCRIPTIONAL REGULATORY PROTEIN"/>
    <property type="match status" value="1"/>
</dbReference>
<feature type="transmembrane region" description="Helical" evidence="8">
    <location>
        <begin position="342"/>
        <end position="361"/>
    </location>
</feature>
<keyword evidence="8" id="KW-0472">Membrane</keyword>
<evidence type="ECO:0000259" key="9">
    <source>
        <dbReference type="PROSITE" id="PS50045"/>
    </source>
</evidence>
<dbReference type="InterPro" id="IPR025662">
    <property type="entry name" value="Sigma_54_int_dom_ATP-bd_1"/>
</dbReference>
<dbReference type="PROSITE" id="PS00675">
    <property type="entry name" value="SIGMA54_INTERACT_1"/>
    <property type="match status" value="1"/>
</dbReference>
<keyword evidence="3" id="KW-0805">Transcription regulation</keyword>
<dbReference type="Gene3D" id="3.40.50.300">
    <property type="entry name" value="P-loop containing nucleotide triphosphate hydrolases"/>
    <property type="match status" value="1"/>
</dbReference>
<dbReference type="SMART" id="SM01080">
    <property type="entry name" value="CHASE2"/>
    <property type="match status" value="1"/>
</dbReference>
<dbReference type="PROSITE" id="PS00676">
    <property type="entry name" value="SIGMA54_INTERACT_2"/>
    <property type="match status" value="1"/>
</dbReference>
<evidence type="ECO:0000256" key="8">
    <source>
        <dbReference type="SAM" id="Phobius"/>
    </source>
</evidence>
<keyword evidence="6" id="KW-0804">Transcription</keyword>
<dbReference type="PROSITE" id="PS50045">
    <property type="entry name" value="SIGMA54_INTERACT_4"/>
    <property type="match status" value="1"/>
</dbReference>
<dbReference type="EMBL" id="CAQJ01000019">
    <property type="protein sequence ID" value="CCQ89794.1"/>
    <property type="molecule type" value="Genomic_DNA"/>
</dbReference>
<protein>
    <submittedName>
        <fullName evidence="10">Putative transmembrane signal transduction receptor and sigma-54 dependent response regulator</fullName>
    </submittedName>
</protein>
<evidence type="ECO:0000256" key="6">
    <source>
        <dbReference type="ARBA" id="ARBA00023163"/>
    </source>
</evidence>
<dbReference type="InterPro" id="IPR025943">
    <property type="entry name" value="Sigma_54_int_dom_ATP-bd_2"/>
</dbReference>
<dbReference type="InterPro" id="IPR002078">
    <property type="entry name" value="Sigma_54_int"/>
</dbReference>
<gene>
    <name evidence="10" type="ORF">NITGR_170051</name>
</gene>
<dbReference type="FunFam" id="1.10.8.60:FF:000014">
    <property type="entry name" value="DNA-binding transcriptional regulator NtrC"/>
    <property type="match status" value="1"/>
</dbReference>
<keyword evidence="8 10" id="KW-0812">Transmembrane</keyword>
<keyword evidence="11" id="KW-1185">Reference proteome</keyword>
<reference evidence="10 11" key="1">
    <citation type="journal article" date="2013" name="Front. Microbiol.">
        <title>The genome of Nitrospina gracilis illuminates the metabolism and evolution of the major marine nitrite oxidizer.</title>
        <authorList>
            <person name="Luecker S."/>
            <person name="Nowka B."/>
            <person name="Rattei T."/>
            <person name="Spieck E."/>
            <person name="and Daims H."/>
        </authorList>
    </citation>
    <scope>NUCLEOTIDE SEQUENCE [LARGE SCALE GENOMIC DNA]</scope>
    <source>
        <strain evidence="10 11">3/211</strain>
    </source>
</reference>
<evidence type="ECO:0000313" key="11">
    <source>
        <dbReference type="Proteomes" id="UP000011704"/>
    </source>
</evidence>
<keyword evidence="4" id="KW-0238">DNA-binding</keyword>
<dbReference type="GO" id="GO:0005524">
    <property type="term" value="F:ATP binding"/>
    <property type="evidence" value="ECO:0007669"/>
    <property type="project" value="UniProtKB-KW"/>
</dbReference>
<proteinExistence type="predicted"/>
<dbReference type="CDD" id="cd00009">
    <property type="entry name" value="AAA"/>
    <property type="match status" value="1"/>
</dbReference>
<keyword evidence="5" id="KW-0010">Activator</keyword>
<dbReference type="STRING" id="1266370.NITGR_170051"/>
<dbReference type="InParanoid" id="M1YH62"/>
<accession>M1YH62</accession>
<feature type="coiled-coil region" evidence="7">
    <location>
        <begin position="427"/>
        <end position="479"/>
    </location>
</feature>
<evidence type="ECO:0000256" key="2">
    <source>
        <dbReference type="ARBA" id="ARBA00022840"/>
    </source>
</evidence>
<dbReference type="GO" id="GO:0006355">
    <property type="term" value="P:regulation of DNA-templated transcription"/>
    <property type="evidence" value="ECO:0007669"/>
    <property type="project" value="InterPro"/>
</dbReference>
<organism evidence="10 11">
    <name type="scientific">Nitrospina gracilis (strain 3/211)</name>
    <dbReference type="NCBI Taxonomy" id="1266370"/>
    <lineage>
        <taxon>Bacteria</taxon>
        <taxon>Pseudomonadati</taxon>
        <taxon>Nitrospinota/Tectimicrobiota group</taxon>
        <taxon>Nitrospinota</taxon>
        <taxon>Nitrospinia</taxon>
        <taxon>Nitrospinales</taxon>
        <taxon>Nitrospinaceae</taxon>
        <taxon>Nitrospina</taxon>
    </lineage>
</organism>
<dbReference type="Pfam" id="PF00158">
    <property type="entry name" value="Sigma54_activat"/>
    <property type="match status" value="1"/>
</dbReference>
<keyword evidence="1" id="KW-0547">Nucleotide-binding</keyword>
<keyword evidence="10" id="KW-0675">Receptor</keyword>
<dbReference type="InterPro" id="IPR003593">
    <property type="entry name" value="AAA+_ATPase"/>
</dbReference>
<dbReference type="InterPro" id="IPR058031">
    <property type="entry name" value="AAA_lid_NorR"/>
</dbReference>
<dbReference type="InterPro" id="IPR007890">
    <property type="entry name" value="CHASE2"/>
</dbReference>
<dbReference type="AlphaFoldDB" id="M1YH62"/>
<feature type="transmembrane region" description="Helical" evidence="8">
    <location>
        <begin position="368"/>
        <end position="386"/>
    </location>
</feature>
<dbReference type="Gene3D" id="1.10.8.60">
    <property type="match status" value="1"/>
</dbReference>
<evidence type="ECO:0000256" key="1">
    <source>
        <dbReference type="ARBA" id="ARBA00022741"/>
    </source>
</evidence>
<name>M1YH62_NITG3</name>
<evidence type="ECO:0000256" key="4">
    <source>
        <dbReference type="ARBA" id="ARBA00023125"/>
    </source>
</evidence>
<feature type="domain" description="Sigma-54 factor interaction" evidence="9">
    <location>
        <begin position="502"/>
        <end position="730"/>
    </location>
</feature>
<evidence type="ECO:0000256" key="3">
    <source>
        <dbReference type="ARBA" id="ARBA00023015"/>
    </source>
</evidence>
<dbReference type="Pfam" id="PF05226">
    <property type="entry name" value="CHASE2"/>
    <property type="match status" value="1"/>
</dbReference>
<sequence>MLRLREIVLGGIGAALTGIVLWTLPNLVQSWEWKTLDLRFQWRGAVSTDPNLVLIEADDESAQTFGRWPWRRTVHAHLIELLADQKARAVVYDVLFALKGDPLEDRALQQAIDTAGNVVFPVAVRLLEKRAPYAPDHSGAGLKWQGLDLPPEAKRYFLANRAIFPLARLAEHVAGLGHIATNRDADGIIRRVPLLVNYNKKLVPSLAFQGVLQYLKIPPQNVVPGKNTIRLLDVQFPGSTVKRDIAIPVDEQGQMLINYAGRWSDTFLHASMAAVLDRPQAGETATGPSVTLEDKLLLVANTISGYDAKPVPMEKDFPGVGVHANIINTLLTESFLRETSPAFHVLLVLFLSLATAQVLAIRYYTLQALFVAILFAGYAFAAAFLFQSNLVLPVVGPLTAIAVTTLWVSLYNASSEKEAADMMKHTAEMLSGEKKKVEAEIENLSRDFTAREQEMDALSRQYRQEKVQLEARIRDLRLHTGLGPALGRLTEPSFQECREHGIVTLEESVVQTFRELKQVAPNASSVLLLGESGTGKELFARALHRLSGRTGRFIDINLAACPEGLVESELFGHVKGAFTGATSDKAGRFRDADGGTLFLDEIGEVKPELQVKLLRVLQEREVTPVGGTRSYKVNVRIVSATNKDLKEEMEAGRFRSDLYYRLNTIPFTLQPLRERPKDIELLAWHFMDRYKHRYQRNINGISKKAMEVLKAHTWPGNVREFENVIERGVTLAEGNVIQEKDLQLKGEMEAAAVSAPAKASPGNRDTSFLETLRAHRFEINATAKQLEVSRNTVASRFKGICFQRLVENNGDCAQAARSVSGDGSDYDFVLQKLEEYYQNLVKGSETWTDVESAVADALKRSRNVPTAYHPAIAQLVRDRFARDHPPAGSV</sequence>